<evidence type="ECO:0000256" key="4">
    <source>
        <dbReference type="SAM" id="Phobius"/>
    </source>
</evidence>
<dbReference type="InterPro" id="IPR002110">
    <property type="entry name" value="Ankyrin_rpt"/>
</dbReference>
<organism evidence="5 6">
    <name type="scientific">Candidatus Avelusimicrobium gallicola</name>
    <dbReference type="NCBI Taxonomy" id="2562704"/>
    <lineage>
        <taxon>Bacteria</taxon>
        <taxon>Pseudomonadati</taxon>
        <taxon>Elusimicrobiota</taxon>
        <taxon>Elusimicrobia</taxon>
        <taxon>Elusimicrobiales</taxon>
        <taxon>Elusimicrobiaceae</taxon>
        <taxon>Candidatus Avelusimicrobium</taxon>
    </lineage>
</organism>
<reference evidence="6" key="1">
    <citation type="submission" date="2017-04" db="EMBL/GenBank/DDBJ databases">
        <title>Function of individual gut microbiota members based on whole genome sequencing of pure cultures obtained from chicken caecum.</title>
        <authorList>
            <person name="Medvecky M."/>
            <person name="Cejkova D."/>
            <person name="Polansky O."/>
            <person name="Karasova D."/>
            <person name="Kubasova T."/>
            <person name="Cizek A."/>
            <person name="Rychlik I."/>
        </authorList>
    </citation>
    <scope>NUCLEOTIDE SEQUENCE [LARGE SCALE GENOMIC DNA]</scope>
    <source>
        <strain evidence="6">An273</strain>
    </source>
</reference>
<dbReference type="Pfam" id="PF12796">
    <property type="entry name" value="Ank_2"/>
    <property type="match status" value="1"/>
</dbReference>
<dbReference type="PANTHER" id="PTHR24126">
    <property type="entry name" value="ANKYRIN REPEAT, PH AND SEC7 DOMAIN CONTAINING PROTEIN SECG-RELATED"/>
    <property type="match status" value="1"/>
</dbReference>
<dbReference type="PANTHER" id="PTHR24126:SF14">
    <property type="entry name" value="ANK_REP_REGION DOMAIN-CONTAINING PROTEIN"/>
    <property type="match status" value="1"/>
</dbReference>
<dbReference type="RefSeq" id="WP_087289166.1">
    <property type="nucleotide sequence ID" value="NZ_NFJD01000004.1"/>
</dbReference>
<dbReference type="SMART" id="SM00248">
    <property type="entry name" value="ANK"/>
    <property type="match status" value="3"/>
</dbReference>
<evidence type="ECO:0000256" key="3">
    <source>
        <dbReference type="PROSITE-ProRule" id="PRU00023"/>
    </source>
</evidence>
<keyword evidence="6" id="KW-1185">Reference proteome</keyword>
<comment type="caution">
    <text evidence="5">The sequence shown here is derived from an EMBL/GenBank/DDBJ whole genome shotgun (WGS) entry which is preliminary data.</text>
</comment>
<feature type="transmembrane region" description="Helical" evidence="4">
    <location>
        <begin position="6"/>
        <end position="24"/>
    </location>
</feature>
<dbReference type="SUPFAM" id="SSF48403">
    <property type="entry name" value="Ankyrin repeat"/>
    <property type="match status" value="1"/>
</dbReference>
<gene>
    <name evidence="5" type="ORF">B5F75_06505</name>
</gene>
<dbReference type="PROSITE" id="PS50088">
    <property type="entry name" value="ANK_REPEAT"/>
    <property type="match status" value="3"/>
</dbReference>
<accession>A0A1Y4DCE5</accession>
<sequence>MKMSTVVTVLIVIGILCGGLYLRYHNKDTDARGATRLMRSIENHAELNDTVKLIEKSEDINIRDKSGKTALFYAARAAQDPQVVRDLLEAGANLHIADENGQTALMVAAQYNPSVDVLEEFTKNGAHVNAADNEGNTALFLAAQYNNAGIIKSLLRAKADPDLPGPEGKTVAQALAENPQLSDQEKTDYRQAMLVLSILQPLR</sequence>
<dbReference type="OrthoDB" id="307912at2"/>
<keyword evidence="1" id="KW-0677">Repeat</keyword>
<dbReference type="PROSITE" id="PS50297">
    <property type="entry name" value="ANK_REP_REGION"/>
    <property type="match status" value="3"/>
</dbReference>
<dbReference type="EMBL" id="NFJD01000004">
    <property type="protein sequence ID" value="OUO56262.1"/>
    <property type="molecule type" value="Genomic_DNA"/>
</dbReference>
<dbReference type="AlphaFoldDB" id="A0A1Y4DCE5"/>
<name>A0A1Y4DCE5_9BACT</name>
<keyword evidence="4" id="KW-0472">Membrane</keyword>
<dbReference type="Gene3D" id="1.25.40.20">
    <property type="entry name" value="Ankyrin repeat-containing domain"/>
    <property type="match status" value="2"/>
</dbReference>
<protein>
    <submittedName>
        <fullName evidence="5">Uncharacterized protein</fullName>
    </submittedName>
</protein>
<evidence type="ECO:0000313" key="6">
    <source>
        <dbReference type="Proteomes" id="UP000196368"/>
    </source>
</evidence>
<keyword evidence="4" id="KW-1133">Transmembrane helix</keyword>
<evidence type="ECO:0000256" key="2">
    <source>
        <dbReference type="ARBA" id="ARBA00023043"/>
    </source>
</evidence>
<dbReference type="InterPro" id="IPR036770">
    <property type="entry name" value="Ankyrin_rpt-contain_sf"/>
</dbReference>
<feature type="repeat" description="ANK" evidence="3">
    <location>
        <begin position="134"/>
        <end position="166"/>
    </location>
</feature>
<keyword evidence="2 3" id="KW-0040">ANK repeat</keyword>
<dbReference type="Proteomes" id="UP000196368">
    <property type="component" value="Unassembled WGS sequence"/>
</dbReference>
<evidence type="ECO:0000256" key="1">
    <source>
        <dbReference type="ARBA" id="ARBA00022737"/>
    </source>
</evidence>
<evidence type="ECO:0000313" key="5">
    <source>
        <dbReference type="EMBL" id="OUO56262.1"/>
    </source>
</evidence>
<feature type="repeat" description="ANK" evidence="3">
    <location>
        <begin position="66"/>
        <end position="99"/>
    </location>
</feature>
<keyword evidence="4" id="KW-0812">Transmembrane</keyword>
<feature type="repeat" description="ANK" evidence="3">
    <location>
        <begin position="100"/>
        <end position="133"/>
    </location>
</feature>
<proteinExistence type="predicted"/>